<keyword evidence="5 10" id="KW-0418">Kinase</keyword>
<evidence type="ECO:0000256" key="6">
    <source>
        <dbReference type="ARBA" id="ARBA00022840"/>
    </source>
</evidence>
<dbReference type="Proteomes" id="UP000800094">
    <property type="component" value="Unassembled WGS sequence"/>
</dbReference>
<keyword evidence="11" id="KW-1185">Reference proteome</keyword>
<sequence>MPPLTRSSFTPLKRLKESDHGGQNSGIYLVRNAHTHRTAIEKRLPRSAVARGLAAREARAMQQCAHPNIIRLLFFDPDCKRTGYASLFLPRCELGSLDRLTANFATRRCEIPEGWLWKVLWDVALALCYLQRGVDARESAQLGRPIGRAEKAAGWNGIAHRDVKPANIFLTWNGGHADARYPTAVLADFGGCISLSDMAAKPPQEAKELSLWTRAFEPPEAPRFSDASDAYSLALGVHCMALLREVPCEDKVLLRERPVGAGGRYSGFLEGVLRRCLREGWRERPDAAYLPYLVWREMERAAGWAKGRGERGAAAFARLPEWAFE</sequence>
<dbReference type="PANTHER" id="PTHR43671">
    <property type="entry name" value="SERINE/THREONINE-PROTEIN KINASE NEK"/>
    <property type="match status" value="1"/>
</dbReference>
<dbReference type="PANTHER" id="PTHR43671:SF98">
    <property type="entry name" value="SERINE_THREONINE-PROTEIN KINASE NEK11"/>
    <property type="match status" value="1"/>
</dbReference>
<dbReference type="GeneID" id="54589480"/>
<evidence type="ECO:0000256" key="2">
    <source>
        <dbReference type="ARBA" id="ARBA00022527"/>
    </source>
</evidence>
<comment type="catalytic activity">
    <reaction evidence="7">
        <text>L-threonyl-[protein] + ATP = O-phospho-L-threonyl-[protein] + ADP + H(+)</text>
        <dbReference type="Rhea" id="RHEA:46608"/>
        <dbReference type="Rhea" id="RHEA-COMP:11060"/>
        <dbReference type="Rhea" id="RHEA-COMP:11605"/>
        <dbReference type="ChEBI" id="CHEBI:15378"/>
        <dbReference type="ChEBI" id="CHEBI:30013"/>
        <dbReference type="ChEBI" id="CHEBI:30616"/>
        <dbReference type="ChEBI" id="CHEBI:61977"/>
        <dbReference type="ChEBI" id="CHEBI:456216"/>
        <dbReference type="EC" id="2.7.11.1"/>
    </reaction>
</comment>
<dbReference type="CDD" id="cd00180">
    <property type="entry name" value="PKc"/>
    <property type="match status" value="1"/>
</dbReference>
<evidence type="ECO:0000256" key="7">
    <source>
        <dbReference type="ARBA" id="ARBA00047899"/>
    </source>
</evidence>
<dbReference type="InterPro" id="IPR011009">
    <property type="entry name" value="Kinase-like_dom_sf"/>
</dbReference>
<dbReference type="OrthoDB" id="310217at2759"/>
<comment type="catalytic activity">
    <reaction evidence="8">
        <text>L-seryl-[protein] + ATP = O-phospho-L-seryl-[protein] + ADP + H(+)</text>
        <dbReference type="Rhea" id="RHEA:17989"/>
        <dbReference type="Rhea" id="RHEA-COMP:9863"/>
        <dbReference type="Rhea" id="RHEA-COMP:11604"/>
        <dbReference type="ChEBI" id="CHEBI:15378"/>
        <dbReference type="ChEBI" id="CHEBI:29999"/>
        <dbReference type="ChEBI" id="CHEBI:30616"/>
        <dbReference type="ChEBI" id="CHEBI:83421"/>
        <dbReference type="ChEBI" id="CHEBI:456216"/>
        <dbReference type="EC" id="2.7.11.1"/>
    </reaction>
</comment>
<dbReference type="AlphaFoldDB" id="A0A6A6I7C4"/>
<evidence type="ECO:0000313" key="10">
    <source>
        <dbReference type="EMBL" id="KAF2246246.1"/>
    </source>
</evidence>
<dbReference type="Pfam" id="PF00069">
    <property type="entry name" value="Pkinase"/>
    <property type="match status" value="1"/>
</dbReference>
<organism evidence="10 11">
    <name type="scientific">Trematosphaeria pertusa</name>
    <dbReference type="NCBI Taxonomy" id="390896"/>
    <lineage>
        <taxon>Eukaryota</taxon>
        <taxon>Fungi</taxon>
        <taxon>Dikarya</taxon>
        <taxon>Ascomycota</taxon>
        <taxon>Pezizomycotina</taxon>
        <taxon>Dothideomycetes</taxon>
        <taxon>Pleosporomycetidae</taxon>
        <taxon>Pleosporales</taxon>
        <taxon>Massarineae</taxon>
        <taxon>Trematosphaeriaceae</taxon>
        <taxon>Trematosphaeria</taxon>
    </lineage>
</organism>
<protein>
    <recommendedName>
        <fullName evidence="1">non-specific serine/threonine protein kinase</fullName>
        <ecNumber evidence="1">2.7.11.1</ecNumber>
    </recommendedName>
</protein>
<dbReference type="PROSITE" id="PS00108">
    <property type="entry name" value="PROTEIN_KINASE_ST"/>
    <property type="match status" value="1"/>
</dbReference>
<feature type="domain" description="Protein kinase" evidence="9">
    <location>
        <begin position="1"/>
        <end position="296"/>
    </location>
</feature>
<reference evidence="10" key="1">
    <citation type="journal article" date="2020" name="Stud. Mycol.">
        <title>101 Dothideomycetes genomes: a test case for predicting lifestyles and emergence of pathogens.</title>
        <authorList>
            <person name="Haridas S."/>
            <person name="Albert R."/>
            <person name="Binder M."/>
            <person name="Bloem J."/>
            <person name="Labutti K."/>
            <person name="Salamov A."/>
            <person name="Andreopoulos B."/>
            <person name="Baker S."/>
            <person name="Barry K."/>
            <person name="Bills G."/>
            <person name="Bluhm B."/>
            <person name="Cannon C."/>
            <person name="Castanera R."/>
            <person name="Culley D."/>
            <person name="Daum C."/>
            <person name="Ezra D."/>
            <person name="Gonzalez J."/>
            <person name="Henrissat B."/>
            <person name="Kuo A."/>
            <person name="Liang C."/>
            <person name="Lipzen A."/>
            <person name="Lutzoni F."/>
            <person name="Magnuson J."/>
            <person name="Mondo S."/>
            <person name="Nolan M."/>
            <person name="Ohm R."/>
            <person name="Pangilinan J."/>
            <person name="Park H.-J."/>
            <person name="Ramirez L."/>
            <person name="Alfaro M."/>
            <person name="Sun H."/>
            <person name="Tritt A."/>
            <person name="Yoshinaga Y."/>
            <person name="Zwiers L.-H."/>
            <person name="Turgeon B."/>
            <person name="Goodwin S."/>
            <person name="Spatafora J."/>
            <person name="Crous P."/>
            <person name="Grigoriev I."/>
        </authorList>
    </citation>
    <scope>NUCLEOTIDE SEQUENCE</scope>
    <source>
        <strain evidence="10">CBS 122368</strain>
    </source>
</reference>
<dbReference type="InterPro" id="IPR050660">
    <property type="entry name" value="NEK_Ser/Thr_kinase"/>
</dbReference>
<evidence type="ECO:0000313" key="11">
    <source>
        <dbReference type="Proteomes" id="UP000800094"/>
    </source>
</evidence>
<evidence type="ECO:0000256" key="1">
    <source>
        <dbReference type="ARBA" id="ARBA00012513"/>
    </source>
</evidence>
<dbReference type="EMBL" id="ML987199">
    <property type="protein sequence ID" value="KAF2246246.1"/>
    <property type="molecule type" value="Genomic_DNA"/>
</dbReference>
<dbReference type="GO" id="GO:0005524">
    <property type="term" value="F:ATP binding"/>
    <property type="evidence" value="ECO:0007669"/>
    <property type="project" value="UniProtKB-KW"/>
</dbReference>
<keyword evidence="2" id="KW-0723">Serine/threonine-protein kinase</keyword>
<evidence type="ECO:0000256" key="3">
    <source>
        <dbReference type="ARBA" id="ARBA00022679"/>
    </source>
</evidence>
<dbReference type="GO" id="GO:0004674">
    <property type="term" value="F:protein serine/threonine kinase activity"/>
    <property type="evidence" value="ECO:0007669"/>
    <property type="project" value="UniProtKB-KW"/>
</dbReference>
<dbReference type="InterPro" id="IPR008271">
    <property type="entry name" value="Ser/Thr_kinase_AS"/>
</dbReference>
<accession>A0A6A6I7C4</accession>
<dbReference type="InterPro" id="IPR000719">
    <property type="entry name" value="Prot_kinase_dom"/>
</dbReference>
<dbReference type="EC" id="2.7.11.1" evidence="1"/>
<keyword evidence="6" id="KW-0067">ATP-binding</keyword>
<keyword evidence="3" id="KW-0808">Transferase</keyword>
<keyword evidence="4" id="KW-0547">Nucleotide-binding</keyword>
<dbReference type="SMART" id="SM00220">
    <property type="entry name" value="S_TKc"/>
    <property type="match status" value="1"/>
</dbReference>
<proteinExistence type="predicted"/>
<evidence type="ECO:0000259" key="9">
    <source>
        <dbReference type="PROSITE" id="PS50011"/>
    </source>
</evidence>
<dbReference type="GO" id="GO:0005634">
    <property type="term" value="C:nucleus"/>
    <property type="evidence" value="ECO:0007669"/>
    <property type="project" value="TreeGrafter"/>
</dbReference>
<evidence type="ECO:0000256" key="5">
    <source>
        <dbReference type="ARBA" id="ARBA00022777"/>
    </source>
</evidence>
<evidence type="ECO:0000256" key="4">
    <source>
        <dbReference type="ARBA" id="ARBA00022741"/>
    </source>
</evidence>
<dbReference type="Gene3D" id="1.10.510.10">
    <property type="entry name" value="Transferase(Phosphotransferase) domain 1"/>
    <property type="match status" value="1"/>
</dbReference>
<evidence type="ECO:0000256" key="8">
    <source>
        <dbReference type="ARBA" id="ARBA00048679"/>
    </source>
</evidence>
<dbReference type="SUPFAM" id="SSF56112">
    <property type="entry name" value="Protein kinase-like (PK-like)"/>
    <property type="match status" value="1"/>
</dbReference>
<dbReference type="PROSITE" id="PS50011">
    <property type="entry name" value="PROTEIN_KINASE_DOM"/>
    <property type="match status" value="1"/>
</dbReference>
<gene>
    <name evidence="10" type="ORF">BU26DRAFT_65135</name>
</gene>
<name>A0A6A6I7C4_9PLEO</name>
<dbReference type="RefSeq" id="XP_033681250.1">
    <property type="nucleotide sequence ID" value="XM_033836150.1"/>
</dbReference>